<organism evidence="1 2">
    <name type="scientific">Paenibacillus lactis</name>
    <dbReference type="NCBI Taxonomy" id="228574"/>
    <lineage>
        <taxon>Bacteria</taxon>
        <taxon>Bacillati</taxon>
        <taxon>Bacillota</taxon>
        <taxon>Bacilli</taxon>
        <taxon>Bacillales</taxon>
        <taxon>Paenibacillaceae</taxon>
        <taxon>Paenibacillus</taxon>
    </lineage>
</organism>
<dbReference type="GeneID" id="95402580"/>
<keyword evidence="2" id="KW-1185">Reference proteome</keyword>
<reference evidence="1 2" key="1">
    <citation type="submission" date="2021-03" db="EMBL/GenBank/DDBJ databases">
        <title>Genomic Encyclopedia of Type Strains, Phase IV (KMG-IV): sequencing the most valuable type-strain genomes for metagenomic binning, comparative biology and taxonomic classification.</title>
        <authorList>
            <person name="Goeker M."/>
        </authorList>
    </citation>
    <scope>NUCLEOTIDE SEQUENCE [LARGE SCALE GENOMIC DNA]</scope>
    <source>
        <strain evidence="1 2">DSM 15596</strain>
    </source>
</reference>
<comment type="caution">
    <text evidence="1">The sequence shown here is derived from an EMBL/GenBank/DDBJ whole genome shotgun (WGS) entry which is preliminary data.</text>
</comment>
<name>A0ABS4F5D5_9BACL</name>
<dbReference type="EMBL" id="JAGGKI010000001">
    <property type="protein sequence ID" value="MBP1891463.1"/>
    <property type="molecule type" value="Genomic_DNA"/>
</dbReference>
<sequence>MDVPPENESEQSEPVVIDTDEMERFIAERLKVSNDIIAKVLGGEDAFM</sequence>
<dbReference type="RefSeq" id="WP_007129177.1">
    <property type="nucleotide sequence ID" value="NZ_BOSA01000015.1"/>
</dbReference>
<evidence type="ECO:0000313" key="1">
    <source>
        <dbReference type="EMBL" id="MBP1891463.1"/>
    </source>
</evidence>
<evidence type="ECO:0000313" key="2">
    <source>
        <dbReference type="Proteomes" id="UP000706926"/>
    </source>
</evidence>
<accession>A0ABS4F5D5</accession>
<dbReference type="Proteomes" id="UP000706926">
    <property type="component" value="Unassembled WGS sequence"/>
</dbReference>
<protein>
    <submittedName>
        <fullName evidence="1">Uncharacterized protein</fullName>
    </submittedName>
</protein>
<proteinExistence type="predicted"/>
<gene>
    <name evidence="1" type="ORF">J2Z18_000532</name>
</gene>